<dbReference type="EMBL" id="BMMQ01000008">
    <property type="protein sequence ID" value="GGO66100.1"/>
    <property type="molecule type" value="Genomic_DNA"/>
</dbReference>
<evidence type="ECO:0000313" key="3">
    <source>
        <dbReference type="Proteomes" id="UP000638043"/>
    </source>
</evidence>
<sequence>MNTTLTRSLALSVLALSAVGLTGCVTSGSAVGADSGGSLAELSSDETVEIVFESYNLNSAGPWTEAIEGLIAAFEKEHPNITVTGQGVDTANIVSSIQQQVLAGSPPDVGQLGFGQLDFAQTDLQAANLTELVGQEALDEHFGGDYPFHERARVLADIDGSATGLPYVFSTPVLWINETVLESAGIDPATADYSTWDSVSALAEQVTAKTGNPSINVPCIVTGGSWCMQGLFFSNGADVLSDDRSTIEFGSAEAIDTVEVFQGMYAGGILSNEEEMTQYESFSRGDTAAFQLTTSALQSSFMQGADANGWTLSTSEMPQFGEQEAQPTNSGSALVMFAQDPKKRAAAWEFMKFMTSAEAYEVITTQIGYLPLRKTMTEEGGPLYDWVQANPLVQPNLDQLDRLVATKAYPGDQFQEVDRLLDVAIQDAIFQGKDAADTLPEAAERAQALIEK</sequence>
<dbReference type="InterPro" id="IPR050490">
    <property type="entry name" value="Bact_solute-bd_prot1"/>
</dbReference>
<evidence type="ECO:0008006" key="4">
    <source>
        <dbReference type="Google" id="ProtNLM"/>
    </source>
</evidence>
<dbReference type="RefSeq" id="WP_188702341.1">
    <property type="nucleotide sequence ID" value="NZ_BMMQ01000008.1"/>
</dbReference>
<proteinExistence type="predicted"/>
<reference evidence="3" key="1">
    <citation type="journal article" date="2019" name="Int. J. Syst. Evol. Microbiol.">
        <title>The Global Catalogue of Microorganisms (GCM) 10K type strain sequencing project: providing services to taxonomists for standard genome sequencing and annotation.</title>
        <authorList>
            <consortium name="The Broad Institute Genomics Platform"/>
            <consortium name="The Broad Institute Genome Sequencing Center for Infectious Disease"/>
            <person name="Wu L."/>
            <person name="Ma J."/>
        </authorList>
    </citation>
    <scope>NUCLEOTIDE SEQUENCE [LARGE SCALE GENOMIC DNA]</scope>
    <source>
        <strain evidence="3">CGMCC 4.7181</strain>
    </source>
</reference>
<keyword evidence="1" id="KW-0732">Signal</keyword>
<accession>A0ABQ2N4Z2</accession>
<dbReference type="PANTHER" id="PTHR43649">
    <property type="entry name" value="ARABINOSE-BINDING PROTEIN-RELATED"/>
    <property type="match status" value="1"/>
</dbReference>
<protein>
    <recommendedName>
        <fullName evidence="4">ABC transporter substrate-binding protein</fullName>
    </recommendedName>
</protein>
<gene>
    <name evidence="2" type="ORF">GCM10010910_24780</name>
</gene>
<dbReference type="PROSITE" id="PS51257">
    <property type="entry name" value="PROKAR_LIPOPROTEIN"/>
    <property type="match status" value="1"/>
</dbReference>
<feature type="signal peptide" evidence="1">
    <location>
        <begin position="1"/>
        <end position="32"/>
    </location>
</feature>
<keyword evidence="3" id="KW-1185">Reference proteome</keyword>
<dbReference type="Proteomes" id="UP000638043">
    <property type="component" value="Unassembled WGS sequence"/>
</dbReference>
<evidence type="ECO:0000313" key="2">
    <source>
        <dbReference type="EMBL" id="GGO66100.1"/>
    </source>
</evidence>
<dbReference type="InterPro" id="IPR006059">
    <property type="entry name" value="SBP"/>
</dbReference>
<evidence type="ECO:0000256" key="1">
    <source>
        <dbReference type="SAM" id="SignalP"/>
    </source>
</evidence>
<dbReference type="SUPFAM" id="SSF53850">
    <property type="entry name" value="Periplasmic binding protein-like II"/>
    <property type="match status" value="1"/>
</dbReference>
<name>A0ABQ2N4Z2_9MICO</name>
<comment type="caution">
    <text evidence="2">The sequence shown here is derived from an EMBL/GenBank/DDBJ whole genome shotgun (WGS) entry which is preliminary data.</text>
</comment>
<feature type="chain" id="PRO_5045906693" description="ABC transporter substrate-binding protein" evidence="1">
    <location>
        <begin position="33"/>
        <end position="452"/>
    </location>
</feature>
<organism evidence="2 3">
    <name type="scientific">Microbacterium nanhaiense</name>
    <dbReference type="NCBI Taxonomy" id="1301026"/>
    <lineage>
        <taxon>Bacteria</taxon>
        <taxon>Bacillati</taxon>
        <taxon>Actinomycetota</taxon>
        <taxon>Actinomycetes</taxon>
        <taxon>Micrococcales</taxon>
        <taxon>Microbacteriaceae</taxon>
        <taxon>Microbacterium</taxon>
    </lineage>
</organism>
<dbReference type="Pfam" id="PF13416">
    <property type="entry name" value="SBP_bac_8"/>
    <property type="match status" value="1"/>
</dbReference>
<dbReference type="Gene3D" id="3.40.190.10">
    <property type="entry name" value="Periplasmic binding protein-like II"/>
    <property type="match status" value="1"/>
</dbReference>